<keyword evidence="1" id="KW-0732">Signal</keyword>
<keyword evidence="3" id="KW-1185">Reference proteome</keyword>
<evidence type="ECO:0008006" key="4">
    <source>
        <dbReference type="Google" id="ProtNLM"/>
    </source>
</evidence>
<dbReference type="SUPFAM" id="SSF117281">
    <property type="entry name" value="Kelch motif"/>
    <property type="match status" value="1"/>
</dbReference>
<dbReference type="InterPro" id="IPR015915">
    <property type="entry name" value="Kelch-typ_b-propeller"/>
</dbReference>
<evidence type="ECO:0000313" key="3">
    <source>
        <dbReference type="Proteomes" id="UP000193560"/>
    </source>
</evidence>
<accession>A0A1X2IEL0</accession>
<gene>
    <name evidence="2" type="ORF">BCR42DRAFT_417701</name>
</gene>
<feature type="chain" id="PRO_5010877001" description="Galactose oxidase" evidence="1">
    <location>
        <begin position="19"/>
        <end position="153"/>
    </location>
</feature>
<comment type="caution">
    <text evidence="2">The sequence shown here is derived from an EMBL/GenBank/DDBJ whole genome shotgun (WGS) entry which is preliminary data.</text>
</comment>
<organism evidence="2 3">
    <name type="scientific">Absidia repens</name>
    <dbReference type="NCBI Taxonomy" id="90262"/>
    <lineage>
        <taxon>Eukaryota</taxon>
        <taxon>Fungi</taxon>
        <taxon>Fungi incertae sedis</taxon>
        <taxon>Mucoromycota</taxon>
        <taxon>Mucoromycotina</taxon>
        <taxon>Mucoromycetes</taxon>
        <taxon>Mucorales</taxon>
        <taxon>Cunninghamellaceae</taxon>
        <taxon>Absidia</taxon>
    </lineage>
</organism>
<dbReference type="Gene3D" id="2.120.10.80">
    <property type="entry name" value="Kelch-type beta propeller"/>
    <property type="match status" value="1"/>
</dbReference>
<name>A0A1X2IEL0_9FUNG</name>
<proteinExistence type="predicted"/>
<protein>
    <recommendedName>
        <fullName evidence="4">Galactose oxidase</fullName>
    </recommendedName>
</protein>
<reference evidence="2 3" key="1">
    <citation type="submission" date="2016-07" db="EMBL/GenBank/DDBJ databases">
        <title>Pervasive Adenine N6-methylation of Active Genes in Fungi.</title>
        <authorList>
            <consortium name="DOE Joint Genome Institute"/>
            <person name="Mondo S.J."/>
            <person name="Dannebaum R.O."/>
            <person name="Kuo R.C."/>
            <person name="Labutti K."/>
            <person name="Haridas S."/>
            <person name="Kuo A."/>
            <person name="Salamov A."/>
            <person name="Ahrendt S.R."/>
            <person name="Lipzen A."/>
            <person name="Sullivan W."/>
            <person name="Andreopoulos W.B."/>
            <person name="Clum A."/>
            <person name="Lindquist E."/>
            <person name="Daum C."/>
            <person name="Ramamoorthy G.K."/>
            <person name="Gryganskyi A."/>
            <person name="Culley D."/>
            <person name="Magnuson J.K."/>
            <person name="James T.Y."/>
            <person name="O'Malley M.A."/>
            <person name="Stajich J.E."/>
            <person name="Spatafora J.W."/>
            <person name="Visel A."/>
            <person name="Grigoriev I.V."/>
        </authorList>
    </citation>
    <scope>NUCLEOTIDE SEQUENCE [LARGE SCALE GENOMIC DNA]</scope>
    <source>
        <strain evidence="2 3">NRRL 1336</strain>
    </source>
</reference>
<dbReference type="Proteomes" id="UP000193560">
    <property type="component" value="Unassembled WGS sequence"/>
</dbReference>
<sequence length="153" mass="16623">MIIYTCILLTLYILSSSAATVTPRAYLGCALVQEKIHCYGGLTGIYIPGSYNNPIGDHIFLDLETLDFNNFSSAQTSWTTNTGAIGADLVVDNGYQLATSMSNGAKFVVYGGFGPGKGTNVLPNPFLLYDPPTNTWSTLPTYGNYNFHFHFVV</sequence>
<evidence type="ECO:0000256" key="1">
    <source>
        <dbReference type="SAM" id="SignalP"/>
    </source>
</evidence>
<dbReference type="EMBL" id="MCGE01000014">
    <property type="protein sequence ID" value="ORZ14801.1"/>
    <property type="molecule type" value="Genomic_DNA"/>
</dbReference>
<dbReference type="AlphaFoldDB" id="A0A1X2IEL0"/>
<dbReference type="OrthoDB" id="2254818at2759"/>
<feature type="signal peptide" evidence="1">
    <location>
        <begin position="1"/>
        <end position="18"/>
    </location>
</feature>
<evidence type="ECO:0000313" key="2">
    <source>
        <dbReference type="EMBL" id="ORZ14801.1"/>
    </source>
</evidence>